<sequence length="281" mass="31689">ETLQLHLEAFHYGVTSIFCKDVRSREFVTIYLSFVNRAEAQMKDLLIEYDDFDWILDSSAGDESRQLNRIGGLDISPIQGYPEKVVATLSILDFRTLKVLRNVTEIFDCKVPYIPSFLGAREGPIFAHLIHILKEEHLDLLPQVLIVDGNGMYHTRGFGSACYVGVKTDIPTIGVAKTLLAIGNIDNKYIQSNQNRLAKRGDYYLLNNKEGKHIGAVLLSSATSKKPLYVSTGHRISLGTCISIVLSICKHRLCEPLREADSRSRQYGKKLVKKWNQKAFN</sequence>
<keyword evidence="4 6" id="KW-0255">Endonuclease</keyword>
<gene>
    <name evidence="6" type="ORF">IE077_003697</name>
</gene>
<proteinExistence type="predicted"/>
<dbReference type="Pfam" id="PF04493">
    <property type="entry name" value="Endonuclease_5"/>
    <property type="match status" value="1"/>
</dbReference>
<evidence type="ECO:0000256" key="3">
    <source>
        <dbReference type="ARBA" id="ARBA00022722"/>
    </source>
</evidence>
<evidence type="ECO:0000313" key="7">
    <source>
        <dbReference type="Proteomes" id="UP000823046"/>
    </source>
</evidence>
<feature type="non-terminal residue" evidence="6">
    <location>
        <position position="1"/>
    </location>
</feature>
<evidence type="ECO:0000256" key="1">
    <source>
        <dbReference type="ARBA" id="ARBA00004496"/>
    </source>
</evidence>
<accession>A0ABQ7JEQ0</accession>
<dbReference type="Gene3D" id="3.30.2170.10">
    <property type="entry name" value="archaeoglobus fulgidus dsm 4304 superfamily"/>
    <property type="match status" value="1"/>
</dbReference>
<dbReference type="EMBL" id="JADAQX010000051">
    <property type="protein sequence ID" value="KAF8822474.1"/>
    <property type="molecule type" value="Genomic_DNA"/>
</dbReference>
<name>A0ABQ7JEQ0_9APIC</name>
<keyword evidence="5" id="KW-0378">Hydrolase</keyword>
<keyword evidence="2" id="KW-0963">Cytoplasm</keyword>
<dbReference type="PANTHER" id="PTHR28511">
    <property type="entry name" value="ENDONUCLEASE V"/>
    <property type="match status" value="1"/>
</dbReference>
<organism evidence="6 7">
    <name type="scientific">Cardiosporidium cionae</name>
    <dbReference type="NCBI Taxonomy" id="476202"/>
    <lineage>
        <taxon>Eukaryota</taxon>
        <taxon>Sar</taxon>
        <taxon>Alveolata</taxon>
        <taxon>Apicomplexa</taxon>
        <taxon>Aconoidasida</taxon>
        <taxon>Nephromycida</taxon>
        <taxon>Cardiosporidium</taxon>
    </lineage>
</organism>
<comment type="subcellular location">
    <subcellularLocation>
        <location evidence="1">Cytoplasm</location>
    </subcellularLocation>
</comment>
<dbReference type="GO" id="GO:0004519">
    <property type="term" value="F:endonuclease activity"/>
    <property type="evidence" value="ECO:0007669"/>
    <property type="project" value="UniProtKB-KW"/>
</dbReference>
<protein>
    <submittedName>
        <fullName evidence="6">Endonuclease V</fullName>
    </submittedName>
</protein>
<dbReference type="InterPro" id="IPR007581">
    <property type="entry name" value="Endonuclease-V"/>
</dbReference>
<reference evidence="6 7" key="1">
    <citation type="journal article" date="2020" name="bioRxiv">
        <title>Metabolic contributions of an alphaproteobacterial endosymbiont in the apicomplexan Cardiosporidium cionae.</title>
        <authorList>
            <person name="Hunter E.S."/>
            <person name="Paight C.J."/>
            <person name="Lane C.E."/>
        </authorList>
    </citation>
    <scope>NUCLEOTIDE SEQUENCE [LARGE SCALE GENOMIC DNA]</scope>
    <source>
        <strain evidence="6">ESH_2018</strain>
    </source>
</reference>
<dbReference type="CDD" id="cd06559">
    <property type="entry name" value="Endonuclease_V"/>
    <property type="match status" value="1"/>
</dbReference>
<keyword evidence="3" id="KW-0540">Nuclease</keyword>
<evidence type="ECO:0000313" key="6">
    <source>
        <dbReference type="EMBL" id="KAF8822474.1"/>
    </source>
</evidence>
<keyword evidence="7" id="KW-1185">Reference proteome</keyword>
<dbReference type="Proteomes" id="UP000823046">
    <property type="component" value="Unassembled WGS sequence"/>
</dbReference>
<evidence type="ECO:0000256" key="2">
    <source>
        <dbReference type="ARBA" id="ARBA00022490"/>
    </source>
</evidence>
<evidence type="ECO:0000256" key="4">
    <source>
        <dbReference type="ARBA" id="ARBA00022759"/>
    </source>
</evidence>
<evidence type="ECO:0000256" key="5">
    <source>
        <dbReference type="ARBA" id="ARBA00022801"/>
    </source>
</evidence>
<comment type="caution">
    <text evidence="6">The sequence shown here is derived from an EMBL/GenBank/DDBJ whole genome shotgun (WGS) entry which is preliminary data.</text>
</comment>
<dbReference type="PANTHER" id="PTHR28511:SF1">
    <property type="entry name" value="ENDONUCLEASE V"/>
    <property type="match status" value="1"/>
</dbReference>